<dbReference type="EMBL" id="JAGIZQ010000002">
    <property type="protein sequence ID" value="KAH6641215.1"/>
    <property type="molecule type" value="Genomic_DNA"/>
</dbReference>
<comment type="caution">
    <text evidence="1">The sequence shown here is derived from an EMBL/GenBank/DDBJ whole genome shotgun (WGS) entry which is preliminary data.</text>
</comment>
<accession>A0ACB7PI58</accession>
<gene>
    <name evidence="1" type="ORF">F5144DRAFT_125384</name>
</gene>
<dbReference type="Proteomes" id="UP000724584">
    <property type="component" value="Unassembled WGS sequence"/>
</dbReference>
<evidence type="ECO:0000313" key="1">
    <source>
        <dbReference type="EMBL" id="KAH6641215.1"/>
    </source>
</evidence>
<keyword evidence="2" id="KW-1185">Reference proteome</keyword>
<reference evidence="1 2" key="1">
    <citation type="journal article" date="2021" name="Nat. Commun.">
        <title>Genetic determinants of endophytism in the Arabidopsis root mycobiome.</title>
        <authorList>
            <person name="Mesny F."/>
            <person name="Miyauchi S."/>
            <person name="Thiergart T."/>
            <person name="Pickel B."/>
            <person name="Atanasova L."/>
            <person name="Karlsson M."/>
            <person name="Huettel B."/>
            <person name="Barry K.W."/>
            <person name="Haridas S."/>
            <person name="Chen C."/>
            <person name="Bauer D."/>
            <person name="Andreopoulos W."/>
            <person name="Pangilinan J."/>
            <person name="LaButti K."/>
            <person name="Riley R."/>
            <person name="Lipzen A."/>
            <person name="Clum A."/>
            <person name="Drula E."/>
            <person name="Henrissat B."/>
            <person name="Kohler A."/>
            <person name="Grigoriev I.V."/>
            <person name="Martin F.M."/>
            <person name="Hacquard S."/>
        </authorList>
    </citation>
    <scope>NUCLEOTIDE SEQUENCE [LARGE SCALE GENOMIC DNA]</scope>
    <source>
        <strain evidence="1 2">MPI-SDFR-AT-0079</strain>
    </source>
</reference>
<sequence>MCWYRHYNYACGHPAPDGFSRACEAYPTCNRRTFEGGTFVLRTDCPACIYDSAPKKRSGKKSSHR</sequence>
<protein>
    <submittedName>
        <fullName evidence="1">Uncharacterized protein</fullName>
    </submittedName>
</protein>
<proteinExistence type="predicted"/>
<organism evidence="1 2">
    <name type="scientific">Chaetomium tenue</name>
    <dbReference type="NCBI Taxonomy" id="1854479"/>
    <lineage>
        <taxon>Eukaryota</taxon>
        <taxon>Fungi</taxon>
        <taxon>Dikarya</taxon>
        <taxon>Ascomycota</taxon>
        <taxon>Pezizomycotina</taxon>
        <taxon>Sordariomycetes</taxon>
        <taxon>Sordariomycetidae</taxon>
        <taxon>Sordariales</taxon>
        <taxon>Chaetomiaceae</taxon>
        <taxon>Chaetomium</taxon>
    </lineage>
</organism>
<evidence type="ECO:0000313" key="2">
    <source>
        <dbReference type="Proteomes" id="UP000724584"/>
    </source>
</evidence>
<name>A0ACB7PI58_9PEZI</name>